<evidence type="ECO:0000259" key="8">
    <source>
        <dbReference type="PROSITE" id="PS50110"/>
    </source>
</evidence>
<name>A0A239AMT2_9BACT</name>
<dbReference type="FunFam" id="3.30.565.10:FF:000010">
    <property type="entry name" value="Sensor histidine kinase RcsC"/>
    <property type="match status" value="1"/>
</dbReference>
<dbReference type="Proteomes" id="UP000198310">
    <property type="component" value="Unassembled WGS sequence"/>
</dbReference>
<dbReference type="SUPFAM" id="SSF52172">
    <property type="entry name" value="CheY-like"/>
    <property type="match status" value="1"/>
</dbReference>
<feature type="domain" description="Response regulatory" evidence="8">
    <location>
        <begin position="783"/>
        <end position="901"/>
    </location>
</feature>
<dbReference type="Gene3D" id="1.10.287.130">
    <property type="match status" value="1"/>
</dbReference>
<dbReference type="GO" id="GO:0009927">
    <property type="term" value="F:histidine phosphotransfer kinase activity"/>
    <property type="evidence" value="ECO:0007669"/>
    <property type="project" value="TreeGrafter"/>
</dbReference>
<accession>A0A239AMT2</accession>
<protein>
    <recommendedName>
        <fullName evidence="2">histidine kinase</fullName>
        <ecNumber evidence="2">2.7.13.3</ecNumber>
    </recommendedName>
</protein>
<organism evidence="10 11">
    <name type="scientific">Hymenobacter mucosus</name>
    <dbReference type="NCBI Taxonomy" id="1411120"/>
    <lineage>
        <taxon>Bacteria</taxon>
        <taxon>Pseudomonadati</taxon>
        <taxon>Bacteroidota</taxon>
        <taxon>Cytophagia</taxon>
        <taxon>Cytophagales</taxon>
        <taxon>Hymenobacteraceae</taxon>
        <taxon>Hymenobacter</taxon>
    </lineage>
</organism>
<evidence type="ECO:0000256" key="4">
    <source>
        <dbReference type="ARBA" id="ARBA00022679"/>
    </source>
</evidence>
<dbReference type="Pfam" id="PF08448">
    <property type="entry name" value="PAS_4"/>
    <property type="match status" value="2"/>
</dbReference>
<dbReference type="InterPro" id="IPR036097">
    <property type="entry name" value="HisK_dim/P_sf"/>
</dbReference>
<feature type="domain" description="Histidine kinase" evidence="7">
    <location>
        <begin position="538"/>
        <end position="759"/>
    </location>
</feature>
<dbReference type="Pfam" id="PF00512">
    <property type="entry name" value="HisKA"/>
    <property type="match status" value="1"/>
</dbReference>
<sequence>MSSSPLDGTASLADQLAQCQLALAAAQVQITALQQAAHSANRPLAVAFLQQLPTGGWLIDTDGQTQALNVAFCTLLGLSAERLFALSPQPSVAEINWIAAAFHTPATFHTWLQTVHRAEQTVLCQEFALADGRVIELDYLVLESEGSERLIMGRDITARHQRQTQVQARASLLEQNPQPVMQLSAAGEVCYANPAAASLLVASPDAVQQVDGQHLLHLGQQALQTGQPQEATLAGNSYQATAVAGLGEAHLTLYLTARAVCWPQLQLSEQEAFYETILAHAPAGVIAFDAEHRYLYVNAVVEPDAATRAWLIGKNNFESCAQRGRPRAMAERRQVLFEQALRERQEVTWEETLWDPQLGERYHLRRFRPLFAPNGTLRMVLSLGIDITERQQAEMTLQEHQHFIQQIVDTIPNMLCVISSTNEVVFANVAFRDFFQSRGFNRPQRTDHQRDYDQFCAWNRQVLETKQILRREISLTTEEGQVRYFQTDKRPLQRADGRLEVLTLHTDITARVVAEQEAQHAKQQAEENAQAKEMFLSRMSHEIRTPLNGVLGMALLLEKTPLTTQQQDYLTTMQQAGHQLLMLINDVLDLTKITSRPQPLVQAPFDVLSTLQGAQQTVGALATLKGLPVTVAADALQGLAVLGDAARLHQVLLNLLGNALKFTEQGSIHLGATLVNQTLDDVTVRFWVQDTGIGIAPEEQEGIFEAFSQGSAVSSSGLGGTGLGLAISDQLVRQMGGVLRLSSTLHEGSTFFFVLTLPRSEDTTTLVPAEPPKASYAALRGLRVLLAEDNLINQWITRVILEQRGVVVDVVDSGVAALAALEAQPYDAAVLDIQMPGMSGLEVTRAFRQLPNPTRTTMPIIALTANAFEADQATYLAAGMNGCVTKPFAEDDLCLLLLQLTQPILRNG</sequence>
<gene>
    <name evidence="10" type="ORF">SAMN06269173_1149</name>
</gene>
<proteinExistence type="predicted"/>
<dbReference type="CDD" id="cd00082">
    <property type="entry name" value="HisKA"/>
    <property type="match status" value="1"/>
</dbReference>
<dbReference type="InterPro" id="IPR035965">
    <property type="entry name" value="PAS-like_dom_sf"/>
</dbReference>
<dbReference type="Gene3D" id="3.30.565.10">
    <property type="entry name" value="Histidine kinase-like ATPase, C-terminal domain"/>
    <property type="match status" value="1"/>
</dbReference>
<dbReference type="SMART" id="SM00091">
    <property type="entry name" value="PAS"/>
    <property type="match status" value="4"/>
</dbReference>
<dbReference type="Pfam" id="PF02518">
    <property type="entry name" value="HATPase_c"/>
    <property type="match status" value="1"/>
</dbReference>
<dbReference type="PROSITE" id="PS50109">
    <property type="entry name" value="HIS_KIN"/>
    <property type="match status" value="1"/>
</dbReference>
<dbReference type="Gene3D" id="3.40.50.2300">
    <property type="match status" value="1"/>
</dbReference>
<evidence type="ECO:0000313" key="10">
    <source>
        <dbReference type="EMBL" id="SNR96985.1"/>
    </source>
</evidence>
<dbReference type="EMBL" id="FZNS01000014">
    <property type="protein sequence ID" value="SNR96985.1"/>
    <property type="molecule type" value="Genomic_DNA"/>
</dbReference>
<dbReference type="InterPro" id="IPR003661">
    <property type="entry name" value="HisK_dim/P_dom"/>
</dbReference>
<dbReference type="Gene3D" id="3.30.450.20">
    <property type="entry name" value="PAS domain"/>
    <property type="match status" value="3"/>
</dbReference>
<dbReference type="Pfam" id="PF00072">
    <property type="entry name" value="Response_reg"/>
    <property type="match status" value="1"/>
</dbReference>
<comment type="catalytic activity">
    <reaction evidence="1">
        <text>ATP + protein L-histidine = ADP + protein N-phospho-L-histidine.</text>
        <dbReference type="EC" id="2.7.13.3"/>
    </reaction>
</comment>
<dbReference type="InterPro" id="IPR000014">
    <property type="entry name" value="PAS"/>
</dbReference>
<evidence type="ECO:0000256" key="5">
    <source>
        <dbReference type="ARBA" id="ARBA00022777"/>
    </source>
</evidence>
<dbReference type="InterPro" id="IPR004358">
    <property type="entry name" value="Sig_transdc_His_kin-like_C"/>
</dbReference>
<feature type="domain" description="PAC" evidence="9">
    <location>
        <begin position="469"/>
        <end position="520"/>
    </location>
</feature>
<dbReference type="InterPro" id="IPR000700">
    <property type="entry name" value="PAS-assoc_C"/>
</dbReference>
<evidence type="ECO:0000256" key="6">
    <source>
        <dbReference type="PROSITE-ProRule" id="PRU00169"/>
    </source>
</evidence>
<dbReference type="InterPro" id="IPR036890">
    <property type="entry name" value="HATPase_C_sf"/>
</dbReference>
<keyword evidence="11" id="KW-1185">Reference proteome</keyword>
<evidence type="ECO:0000259" key="9">
    <source>
        <dbReference type="PROSITE" id="PS50113"/>
    </source>
</evidence>
<dbReference type="InterPro" id="IPR001789">
    <property type="entry name" value="Sig_transdc_resp-reg_receiver"/>
</dbReference>
<dbReference type="SUPFAM" id="SSF47384">
    <property type="entry name" value="Homodimeric domain of signal transducing histidine kinase"/>
    <property type="match status" value="1"/>
</dbReference>
<dbReference type="InterPro" id="IPR011006">
    <property type="entry name" value="CheY-like_superfamily"/>
</dbReference>
<evidence type="ECO:0000313" key="11">
    <source>
        <dbReference type="Proteomes" id="UP000198310"/>
    </source>
</evidence>
<dbReference type="SMART" id="SM00388">
    <property type="entry name" value="HisKA"/>
    <property type="match status" value="1"/>
</dbReference>
<dbReference type="AlphaFoldDB" id="A0A239AMT2"/>
<reference evidence="11" key="1">
    <citation type="submission" date="2017-06" db="EMBL/GenBank/DDBJ databases">
        <authorList>
            <person name="Varghese N."/>
            <person name="Submissions S."/>
        </authorList>
    </citation>
    <scope>NUCLEOTIDE SEQUENCE [LARGE SCALE GENOMIC DNA]</scope>
    <source>
        <strain evidence="11">DSM 28041</strain>
    </source>
</reference>
<evidence type="ECO:0000256" key="2">
    <source>
        <dbReference type="ARBA" id="ARBA00012438"/>
    </source>
</evidence>
<dbReference type="SMART" id="SM00387">
    <property type="entry name" value="HATPase_c"/>
    <property type="match status" value="1"/>
</dbReference>
<dbReference type="SUPFAM" id="SSF55874">
    <property type="entry name" value="ATPase domain of HSP90 chaperone/DNA topoisomerase II/histidine kinase"/>
    <property type="match status" value="1"/>
</dbReference>
<keyword evidence="5" id="KW-0418">Kinase</keyword>
<dbReference type="SMART" id="SM00448">
    <property type="entry name" value="REC"/>
    <property type="match status" value="1"/>
</dbReference>
<dbReference type="CDD" id="cd17546">
    <property type="entry name" value="REC_hyHK_CKI1_RcsC-like"/>
    <property type="match status" value="1"/>
</dbReference>
<dbReference type="PANTHER" id="PTHR43047:SF72">
    <property type="entry name" value="OSMOSENSING HISTIDINE PROTEIN KINASE SLN1"/>
    <property type="match status" value="1"/>
</dbReference>
<dbReference type="RefSeq" id="WP_089334108.1">
    <property type="nucleotide sequence ID" value="NZ_FZNS01000014.1"/>
</dbReference>
<dbReference type="PROSITE" id="PS50113">
    <property type="entry name" value="PAC"/>
    <property type="match status" value="2"/>
</dbReference>
<evidence type="ECO:0000256" key="3">
    <source>
        <dbReference type="ARBA" id="ARBA00022553"/>
    </source>
</evidence>
<dbReference type="NCBIfam" id="TIGR00229">
    <property type="entry name" value="sensory_box"/>
    <property type="match status" value="1"/>
</dbReference>
<dbReference type="SUPFAM" id="SSF55785">
    <property type="entry name" value="PYP-like sensor domain (PAS domain)"/>
    <property type="match status" value="3"/>
</dbReference>
<dbReference type="PANTHER" id="PTHR43047">
    <property type="entry name" value="TWO-COMPONENT HISTIDINE PROTEIN KINASE"/>
    <property type="match status" value="1"/>
</dbReference>
<evidence type="ECO:0000259" key="7">
    <source>
        <dbReference type="PROSITE" id="PS50109"/>
    </source>
</evidence>
<feature type="domain" description="PAC" evidence="9">
    <location>
        <begin position="347"/>
        <end position="399"/>
    </location>
</feature>
<dbReference type="PROSITE" id="PS50110">
    <property type="entry name" value="RESPONSE_REGULATORY"/>
    <property type="match status" value="1"/>
</dbReference>
<dbReference type="InterPro" id="IPR005467">
    <property type="entry name" value="His_kinase_dom"/>
</dbReference>
<dbReference type="InterPro" id="IPR003594">
    <property type="entry name" value="HATPase_dom"/>
</dbReference>
<dbReference type="GO" id="GO:0000155">
    <property type="term" value="F:phosphorelay sensor kinase activity"/>
    <property type="evidence" value="ECO:0007669"/>
    <property type="project" value="InterPro"/>
</dbReference>
<keyword evidence="3 6" id="KW-0597">Phosphoprotein</keyword>
<feature type="modified residue" description="4-aspartylphosphate" evidence="6">
    <location>
        <position position="832"/>
    </location>
</feature>
<keyword evidence="4" id="KW-0808">Transferase</keyword>
<dbReference type="EC" id="2.7.13.3" evidence="2"/>
<dbReference type="InterPro" id="IPR013656">
    <property type="entry name" value="PAS_4"/>
</dbReference>
<dbReference type="GO" id="GO:0005886">
    <property type="term" value="C:plasma membrane"/>
    <property type="evidence" value="ECO:0007669"/>
    <property type="project" value="TreeGrafter"/>
</dbReference>
<evidence type="ECO:0000256" key="1">
    <source>
        <dbReference type="ARBA" id="ARBA00000085"/>
    </source>
</evidence>
<dbReference type="PRINTS" id="PR00344">
    <property type="entry name" value="BCTRLSENSOR"/>
</dbReference>